<proteinExistence type="predicted"/>
<organism evidence="1 2">
    <name type="scientific">Dermacentor silvarum</name>
    <name type="common">Tick</name>
    <dbReference type="NCBI Taxonomy" id="543639"/>
    <lineage>
        <taxon>Eukaryota</taxon>
        <taxon>Metazoa</taxon>
        <taxon>Ecdysozoa</taxon>
        <taxon>Arthropoda</taxon>
        <taxon>Chelicerata</taxon>
        <taxon>Arachnida</taxon>
        <taxon>Acari</taxon>
        <taxon>Parasitiformes</taxon>
        <taxon>Ixodida</taxon>
        <taxon>Ixodoidea</taxon>
        <taxon>Ixodidae</taxon>
        <taxon>Rhipicephalinae</taxon>
        <taxon>Dermacentor</taxon>
    </lineage>
</organism>
<evidence type="ECO:0000313" key="1">
    <source>
        <dbReference type="EMBL" id="KAH7945208.1"/>
    </source>
</evidence>
<dbReference type="Proteomes" id="UP000821865">
    <property type="component" value="Chromosome 6"/>
</dbReference>
<evidence type="ECO:0000313" key="2">
    <source>
        <dbReference type="Proteomes" id="UP000821865"/>
    </source>
</evidence>
<gene>
    <name evidence="1" type="ORF">HPB49_008120</name>
</gene>
<keyword evidence="2" id="KW-1185">Reference proteome</keyword>
<dbReference type="EMBL" id="CM023475">
    <property type="protein sequence ID" value="KAH7945208.1"/>
    <property type="molecule type" value="Genomic_DNA"/>
</dbReference>
<name>A0ACB8CJS4_DERSI</name>
<sequence>MKQLPSFWPADTELWIIQVEAQFVGRRITAEVTRYHRIMSNLPPATAKDAKHLPNFEGGTHSTPQTIRTLTVTAAPERQAPCVTGLDSTLVREVFLQRFPSKVHVALATVAEKDFGKMAAITDTVIAAATSCVSIANAQLREEIARLTDTVAYLQARTSCPLKQRTAPPQQQRLRWCWYHRKHGDAARKCVAPCEYPGNVRGQN</sequence>
<comment type="caution">
    <text evidence="1">The sequence shown here is derived from an EMBL/GenBank/DDBJ whole genome shotgun (WGS) entry which is preliminary data.</text>
</comment>
<protein>
    <submittedName>
        <fullName evidence="1">Uncharacterized protein</fullName>
    </submittedName>
</protein>
<accession>A0ACB8CJS4</accession>
<reference evidence="1" key="1">
    <citation type="submission" date="2020-05" db="EMBL/GenBank/DDBJ databases">
        <title>Large-scale comparative analyses of tick genomes elucidate their genetic diversity and vector capacities.</title>
        <authorList>
            <person name="Jia N."/>
            <person name="Wang J."/>
            <person name="Shi W."/>
            <person name="Du L."/>
            <person name="Sun Y."/>
            <person name="Zhan W."/>
            <person name="Jiang J."/>
            <person name="Wang Q."/>
            <person name="Zhang B."/>
            <person name="Ji P."/>
            <person name="Sakyi L.B."/>
            <person name="Cui X."/>
            <person name="Yuan T."/>
            <person name="Jiang B."/>
            <person name="Yang W."/>
            <person name="Lam T.T.-Y."/>
            <person name="Chang Q."/>
            <person name="Ding S."/>
            <person name="Wang X."/>
            <person name="Zhu J."/>
            <person name="Ruan X."/>
            <person name="Zhao L."/>
            <person name="Wei J."/>
            <person name="Que T."/>
            <person name="Du C."/>
            <person name="Cheng J."/>
            <person name="Dai P."/>
            <person name="Han X."/>
            <person name="Huang E."/>
            <person name="Gao Y."/>
            <person name="Liu J."/>
            <person name="Shao H."/>
            <person name="Ye R."/>
            <person name="Li L."/>
            <person name="Wei W."/>
            <person name="Wang X."/>
            <person name="Wang C."/>
            <person name="Yang T."/>
            <person name="Huo Q."/>
            <person name="Li W."/>
            <person name="Guo W."/>
            <person name="Chen H."/>
            <person name="Zhou L."/>
            <person name="Ni X."/>
            <person name="Tian J."/>
            <person name="Zhou Y."/>
            <person name="Sheng Y."/>
            <person name="Liu T."/>
            <person name="Pan Y."/>
            <person name="Xia L."/>
            <person name="Li J."/>
            <person name="Zhao F."/>
            <person name="Cao W."/>
        </authorList>
    </citation>
    <scope>NUCLEOTIDE SEQUENCE</scope>
    <source>
        <strain evidence="1">Dsil-2018</strain>
    </source>
</reference>